<proteinExistence type="predicted"/>
<dbReference type="EMBL" id="CP157390">
    <property type="protein sequence ID" value="XBM49499.1"/>
    <property type="molecule type" value="Genomic_DNA"/>
</dbReference>
<evidence type="ECO:0000256" key="1">
    <source>
        <dbReference type="SAM" id="MobiDB-lite"/>
    </source>
</evidence>
<feature type="compositionally biased region" description="Basic and acidic residues" evidence="1">
    <location>
        <begin position="109"/>
        <end position="123"/>
    </location>
</feature>
<dbReference type="AlphaFoldDB" id="A0AAU7GG51"/>
<dbReference type="InterPro" id="IPR011051">
    <property type="entry name" value="RmlC_Cupin_sf"/>
</dbReference>
<feature type="domain" description="Cupin type-2" evidence="2">
    <location>
        <begin position="40"/>
        <end position="92"/>
    </location>
</feature>
<gene>
    <name evidence="3" type="ORF">AAME72_06455</name>
</gene>
<dbReference type="CDD" id="cd02226">
    <property type="entry name" value="cupin_YdbB-like"/>
    <property type="match status" value="1"/>
</dbReference>
<evidence type="ECO:0000313" key="3">
    <source>
        <dbReference type="EMBL" id="XBM49499.1"/>
    </source>
</evidence>
<dbReference type="PANTHER" id="PTHR36114">
    <property type="entry name" value="16.7 KDA PROTEIN IN WHIE LOCUS"/>
    <property type="match status" value="1"/>
</dbReference>
<sequence>MTADVHNLDAAFALVPEPWQPHRLTSVNDYDVKVARLHGDFVWHAHPDTDELFLVISGRLTIRLRDGEVQLGPHDVFVVPRGVEHCPSAQEEVLAVLFEPKGTVNTGDRPGERTSELRELPGQ</sequence>
<name>A0AAU7GG51_9MICO</name>
<feature type="region of interest" description="Disordered" evidence="1">
    <location>
        <begin position="101"/>
        <end position="123"/>
    </location>
</feature>
<dbReference type="InterPro" id="IPR013096">
    <property type="entry name" value="Cupin_2"/>
</dbReference>
<reference evidence="3" key="1">
    <citation type="submission" date="2024-05" db="EMBL/GenBank/DDBJ databases">
        <title>The Natural Products Discovery Center: Release of the First 8490 Sequenced Strains for Exploring Actinobacteria Biosynthetic Diversity.</title>
        <authorList>
            <person name="Kalkreuter E."/>
            <person name="Kautsar S.A."/>
            <person name="Yang D."/>
            <person name="Bader C.D."/>
            <person name="Teijaro C.N."/>
            <person name="Fluegel L."/>
            <person name="Davis C.M."/>
            <person name="Simpson J.R."/>
            <person name="Lauterbach L."/>
            <person name="Steele A.D."/>
            <person name="Gui C."/>
            <person name="Meng S."/>
            <person name="Li G."/>
            <person name="Viehrig K."/>
            <person name="Ye F."/>
            <person name="Su P."/>
            <person name="Kiefer A.F."/>
            <person name="Nichols A."/>
            <person name="Cepeda A.J."/>
            <person name="Yan W."/>
            <person name="Fan B."/>
            <person name="Jiang Y."/>
            <person name="Adhikari A."/>
            <person name="Zheng C.-J."/>
            <person name="Schuster L."/>
            <person name="Cowan T.M."/>
            <person name="Smanski M.J."/>
            <person name="Chevrette M.G."/>
            <person name="de Carvalho L.P.S."/>
            <person name="Shen B."/>
        </authorList>
    </citation>
    <scope>NUCLEOTIDE SEQUENCE</scope>
    <source>
        <strain evidence="3">NPDC080035</strain>
    </source>
</reference>
<accession>A0AAU7GG51</accession>
<dbReference type="InterPro" id="IPR014710">
    <property type="entry name" value="RmlC-like_jellyroll"/>
</dbReference>
<dbReference type="InterPro" id="IPR052044">
    <property type="entry name" value="PKS_Associated_Protein"/>
</dbReference>
<evidence type="ECO:0000259" key="2">
    <source>
        <dbReference type="Pfam" id="PF07883"/>
    </source>
</evidence>
<organism evidence="3">
    <name type="scientific">Leifsonia sp. NPDC080035</name>
    <dbReference type="NCBI Taxonomy" id="3143936"/>
    <lineage>
        <taxon>Bacteria</taxon>
        <taxon>Bacillati</taxon>
        <taxon>Actinomycetota</taxon>
        <taxon>Actinomycetes</taxon>
        <taxon>Micrococcales</taxon>
        <taxon>Microbacteriaceae</taxon>
        <taxon>Leifsonia</taxon>
    </lineage>
</organism>
<protein>
    <submittedName>
        <fullName evidence="3">Cupin domain-containing protein</fullName>
    </submittedName>
</protein>
<dbReference type="SUPFAM" id="SSF51182">
    <property type="entry name" value="RmlC-like cupins"/>
    <property type="match status" value="1"/>
</dbReference>
<dbReference type="Gene3D" id="2.60.120.10">
    <property type="entry name" value="Jelly Rolls"/>
    <property type="match status" value="1"/>
</dbReference>
<dbReference type="RefSeq" id="WP_348789417.1">
    <property type="nucleotide sequence ID" value="NZ_CP157390.1"/>
</dbReference>
<dbReference type="PANTHER" id="PTHR36114:SF1">
    <property type="entry name" value="16.7 KDA PROTEIN IN WHIE LOCUS"/>
    <property type="match status" value="1"/>
</dbReference>
<dbReference type="Pfam" id="PF07883">
    <property type="entry name" value="Cupin_2"/>
    <property type="match status" value="1"/>
</dbReference>